<keyword evidence="8 11" id="KW-0496">Mitochondrion</keyword>
<dbReference type="GeneID" id="8049676"/>
<evidence type="ECO:0000256" key="7">
    <source>
        <dbReference type="ARBA" id="ARBA00022989"/>
    </source>
</evidence>
<proteinExistence type="inferred from homology"/>
<evidence type="ECO:0000256" key="3">
    <source>
        <dbReference type="ARBA" id="ARBA00022448"/>
    </source>
</evidence>
<feature type="transmembrane region" description="Helical" evidence="14">
    <location>
        <begin position="20"/>
        <end position="41"/>
    </location>
</feature>
<evidence type="ECO:0000256" key="8">
    <source>
        <dbReference type="ARBA" id="ARBA00023128"/>
    </source>
</evidence>
<dbReference type="PANTHER" id="PTHR46181">
    <property type="entry name" value="MITOCHONDRIAL GLYCINE TRANSPORTER"/>
    <property type="match status" value="1"/>
</dbReference>
<comment type="catalytic activity">
    <reaction evidence="10 11">
        <text>glycine(in) = glycine(out)</text>
        <dbReference type="Rhea" id="RHEA:70715"/>
        <dbReference type="ChEBI" id="CHEBI:57305"/>
    </reaction>
</comment>
<comment type="function">
    <text evidence="11">Mitochondrial glycine transporter that imports glycine into the mitochondrial matrix. Plays an important role in providing glycine for the first enzymatic step in heme biosynthesis, the condensation of glycine with succinyl-CoA to produce 5-aminolevulinate (ALA) in the miochondrial matrix.</text>
</comment>
<sequence length="343" mass="38354">MSSSSSKTNQNGKSPDATVHLIAGAIAGLISAITLQPFDLLKTRLQQQQLTTKHEVRTTLTKELKKLTRIKDLWRGTLPSTLRTSIGAGLYFTTLSKMRSSWGDYKQFKDSSINLKSNSSILPKLTPLENLTIGFIARGIVGYITMPITIIKTRFESNLYNYNSMYEGISGIYLDDKQQQQHHQQHQQQTRSKSKGSWKNFFKGSVATLARDCPYAGLYVLTYESFKNDLIPMIIPYSYNLGDNKSSIINSTAAVLAASTCTTITAPFDAIKTRLQLTNEGSMTTVLKTMLQEDGGIKNLFRGLSLRLGRKGISAGISWCIYEELIKSNYFQSKFIKKDVPLK</sequence>
<keyword evidence="4 11" id="KW-0812">Transmembrane</keyword>
<accession>B9WLT6</accession>
<evidence type="ECO:0000256" key="6">
    <source>
        <dbReference type="ARBA" id="ARBA00022792"/>
    </source>
</evidence>
<dbReference type="InterPro" id="IPR030847">
    <property type="entry name" value="Hem25/SLC25A38"/>
</dbReference>
<evidence type="ECO:0000256" key="13">
    <source>
        <dbReference type="SAM" id="MobiDB-lite"/>
    </source>
</evidence>
<organism evidence="16 17">
    <name type="scientific">Candida dubliniensis (strain CD36 / ATCC MYA-646 / CBS 7987 / NCPF 3949 / NRRL Y-17841)</name>
    <name type="common">Yeast</name>
    <dbReference type="NCBI Taxonomy" id="573826"/>
    <lineage>
        <taxon>Eukaryota</taxon>
        <taxon>Fungi</taxon>
        <taxon>Dikarya</taxon>
        <taxon>Ascomycota</taxon>
        <taxon>Saccharomycotina</taxon>
        <taxon>Pichiomycetes</taxon>
        <taxon>Debaryomycetaceae</taxon>
        <taxon>Candida/Lodderomyces clade</taxon>
        <taxon>Candida</taxon>
    </lineage>
</organism>
<dbReference type="InterPro" id="IPR018108">
    <property type="entry name" value="MCP_transmembrane"/>
</dbReference>
<feature type="repeat" description="Solcar" evidence="12">
    <location>
        <begin position="245"/>
        <end position="328"/>
    </location>
</feature>
<dbReference type="PANTHER" id="PTHR46181:SF3">
    <property type="entry name" value="MITOCHONDRIAL GLYCINE TRANSPORTER"/>
    <property type="match status" value="1"/>
</dbReference>
<dbReference type="Pfam" id="PF00153">
    <property type="entry name" value="Mito_carr"/>
    <property type="match status" value="3"/>
</dbReference>
<evidence type="ECO:0000256" key="1">
    <source>
        <dbReference type="ARBA" id="ARBA00002238"/>
    </source>
</evidence>
<evidence type="ECO:0000313" key="16">
    <source>
        <dbReference type="EMBL" id="CAX40048.1"/>
    </source>
</evidence>
<keyword evidence="7 11" id="KW-1133">Transmembrane helix</keyword>
<keyword evidence="5 11" id="KW-0677">Repeat</keyword>
<dbReference type="CGD" id="CAL0000165379">
    <property type="gene designation" value="Cd36_30320"/>
</dbReference>
<evidence type="ECO:0000256" key="9">
    <source>
        <dbReference type="ARBA" id="ARBA00023136"/>
    </source>
</evidence>
<dbReference type="FunFam" id="1.50.40.10:FF:000103">
    <property type="entry name" value="Mitochondrial glycine transporter"/>
    <property type="match status" value="1"/>
</dbReference>
<dbReference type="PROSITE" id="PS50920">
    <property type="entry name" value="SOLCAR"/>
    <property type="match status" value="3"/>
</dbReference>
<dbReference type="VEuPathDB" id="FungiDB:CD36_30320"/>
<dbReference type="eggNOG" id="KOG0766">
    <property type="taxonomic scope" value="Eukaryota"/>
</dbReference>
<evidence type="ECO:0000256" key="2">
    <source>
        <dbReference type="ARBA" id="ARBA00004141"/>
    </source>
</evidence>
<name>B9WLT6_CANDC</name>
<evidence type="ECO:0000313" key="17">
    <source>
        <dbReference type="Proteomes" id="UP000002605"/>
    </source>
</evidence>
<dbReference type="EMBL" id="FM992695">
    <property type="protein sequence ID" value="CAX40048.1"/>
    <property type="molecule type" value="Genomic_DNA"/>
</dbReference>
<dbReference type="SUPFAM" id="SSF103506">
    <property type="entry name" value="Mitochondrial carrier"/>
    <property type="match status" value="1"/>
</dbReference>
<feature type="region of interest" description="Disordered" evidence="13">
    <location>
        <begin position="177"/>
        <end position="196"/>
    </location>
</feature>
<evidence type="ECO:0000256" key="4">
    <source>
        <dbReference type="ARBA" id="ARBA00022692"/>
    </source>
</evidence>
<dbReference type="HAMAP" id="MF_03064">
    <property type="entry name" value="SLC25A38"/>
    <property type="match status" value="1"/>
</dbReference>
<feature type="repeat" description="Solcar" evidence="12">
    <location>
        <begin position="15"/>
        <end position="101"/>
    </location>
</feature>
<dbReference type="GO" id="GO:1904983">
    <property type="term" value="P:glycine import into mitochondrion"/>
    <property type="evidence" value="ECO:0007669"/>
    <property type="project" value="UniProtKB-UniRule"/>
</dbReference>
<evidence type="ECO:0000256" key="14">
    <source>
        <dbReference type="SAM" id="Phobius"/>
    </source>
</evidence>
<comment type="function">
    <text evidence="1">Mitochondrial transporter that mediates uptake of thiamine pyrophosphate (ThPP) into mitochondria.</text>
</comment>
<feature type="repeat" description="Solcar" evidence="12">
    <location>
        <begin position="125"/>
        <end position="229"/>
    </location>
</feature>
<protein>
    <recommendedName>
        <fullName evidence="11">Mitochondrial glycine transporter</fullName>
    </recommendedName>
    <alternativeName>
        <fullName evidence="11">Solute carrier family 25 member 38 homolog</fullName>
    </alternativeName>
</protein>
<dbReference type="GO" id="GO:0005743">
    <property type="term" value="C:mitochondrial inner membrane"/>
    <property type="evidence" value="ECO:0007669"/>
    <property type="project" value="UniProtKB-SubCell"/>
</dbReference>
<keyword evidence="3 11" id="KW-0813">Transport</keyword>
<reference evidence="16 17" key="1">
    <citation type="journal article" date="2009" name="Genome Res.">
        <title>Comparative genomics of the fungal pathogens Candida dubliniensis and Candida albicans.</title>
        <authorList>
            <person name="Jackson A.P."/>
            <person name="Gamble J.A."/>
            <person name="Yeomans T."/>
            <person name="Moran G.P."/>
            <person name="Saunders D."/>
            <person name="Harris D."/>
            <person name="Aslett M."/>
            <person name="Barrell J.F."/>
            <person name="Butler G."/>
            <person name="Citiulo F."/>
            <person name="Coleman D.C."/>
            <person name="de Groot P.W.J."/>
            <person name="Goodwin T.J."/>
            <person name="Quail M.A."/>
            <person name="McQuillan J."/>
            <person name="Munro C.A."/>
            <person name="Pain A."/>
            <person name="Poulter R.T."/>
            <person name="Rajandream M.A."/>
            <person name="Renauld H."/>
            <person name="Spiering M.J."/>
            <person name="Tivey A."/>
            <person name="Gow N.A.R."/>
            <person name="Barrell B."/>
            <person name="Sullivan D.J."/>
            <person name="Berriman M."/>
        </authorList>
    </citation>
    <scope>NUCLEOTIDE SEQUENCE [LARGE SCALE GENOMIC DNA]</scope>
    <source>
        <strain evidence="17">CD36 / ATCC MYA-646 / CBS 7987 / NCPF 3949 / NRRL Y-17841</strain>
    </source>
</reference>
<dbReference type="Gene3D" id="1.50.40.10">
    <property type="entry name" value="Mitochondrial carrier domain"/>
    <property type="match status" value="2"/>
</dbReference>
<dbReference type="Proteomes" id="UP000002605">
    <property type="component" value="Chromosome R"/>
</dbReference>
<dbReference type="InterPro" id="IPR023395">
    <property type="entry name" value="MCP_dom_sf"/>
</dbReference>
<keyword evidence="17" id="KW-1185">Reference proteome</keyword>
<evidence type="ECO:0000256" key="11">
    <source>
        <dbReference type="HAMAP-Rule" id="MF_03064"/>
    </source>
</evidence>
<comment type="similarity">
    <text evidence="11">Belongs to the mitochondrial carrier (TC 2.A.29) family. SLC25A38 subfamily.</text>
</comment>
<dbReference type="AlphaFoldDB" id="B9WLT6"/>
<gene>
    <name evidence="15" type="ordered locus">Cd36_30320</name>
    <name evidence="16" type="ORF">CD36_30320</name>
</gene>
<keyword evidence="9 11" id="KW-0472">Membrane</keyword>
<dbReference type="RefSeq" id="XP_002422047.1">
    <property type="nucleotide sequence ID" value="XM_002422002.1"/>
</dbReference>
<evidence type="ECO:0000256" key="5">
    <source>
        <dbReference type="ARBA" id="ARBA00022737"/>
    </source>
</evidence>
<dbReference type="OrthoDB" id="1924968at2759"/>
<evidence type="ECO:0000256" key="12">
    <source>
        <dbReference type="PROSITE-ProRule" id="PRU00282"/>
    </source>
</evidence>
<dbReference type="KEGG" id="cdu:CD36_30320"/>
<keyword evidence="6 11" id="KW-0999">Mitochondrion inner membrane</keyword>
<dbReference type="HOGENOM" id="CLU_015166_0_3_1"/>
<dbReference type="GO" id="GO:0015187">
    <property type="term" value="F:glycine transmembrane transporter activity"/>
    <property type="evidence" value="ECO:0007669"/>
    <property type="project" value="UniProtKB-UniRule"/>
</dbReference>
<comment type="subcellular location">
    <subcellularLocation>
        <location evidence="2">Membrane</location>
        <topology evidence="2">Multi-pass membrane protein</topology>
    </subcellularLocation>
    <subcellularLocation>
        <location evidence="11">Mitochondrion inner membrane</location>
        <topology evidence="11">Multi-pass membrane protein</topology>
    </subcellularLocation>
</comment>
<evidence type="ECO:0000313" key="15">
    <source>
        <dbReference type="CGD" id="CAL0000165379"/>
    </source>
</evidence>
<evidence type="ECO:0000256" key="10">
    <source>
        <dbReference type="ARBA" id="ARBA00034060"/>
    </source>
</evidence>